<evidence type="ECO:0000313" key="3">
    <source>
        <dbReference type="EMBL" id="KAK8092891.1"/>
    </source>
</evidence>
<feature type="coiled-coil region" evidence="1">
    <location>
        <begin position="329"/>
        <end position="377"/>
    </location>
</feature>
<comment type="caution">
    <text evidence="3">The sequence shown here is derived from an EMBL/GenBank/DDBJ whole genome shotgun (WGS) entry which is preliminary data.</text>
</comment>
<protein>
    <submittedName>
        <fullName evidence="3">Uncharacterized protein</fullName>
    </submittedName>
</protein>
<organism evidence="3 4">
    <name type="scientific">Apiospora kogelbergensis</name>
    <dbReference type="NCBI Taxonomy" id="1337665"/>
    <lineage>
        <taxon>Eukaryota</taxon>
        <taxon>Fungi</taxon>
        <taxon>Dikarya</taxon>
        <taxon>Ascomycota</taxon>
        <taxon>Pezizomycotina</taxon>
        <taxon>Sordariomycetes</taxon>
        <taxon>Xylariomycetidae</taxon>
        <taxon>Amphisphaeriales</taxon>
        <taxon>Apiosporaceae</taxon>
        <taxon>Apiospora</taxon>
    </lineage>
</organism>
<keyword evidence="1" id="KW-0175">Coiled coil</keyword>
<feature type="region of interest" description="Disordered" evidence="2">
    <location>
        <begin position="209"/>
        <end position="326"/>
    </location>
</feature>
<evidence type="ECO:0000256" key="2">
    <source>
        <dbReference type="SAM" id="MobiDB-lite"/>
    </source>
</evidence>
<dbReference type="EMBL" id="JAQQWP010000012">
    <property type="protein sequence ID" value="KAK8092891.1"/>
    <property type="molecule type" value="Genomic_DNA"/>
</dbReference>
<reference evidence="3 4" key="1">
    <citation type="submission" date="2023-01" db="EMBL/GenBank/DDBJ databases">
        <title>Analysis of 21 Apiospora genomes using comparative genomics revels a genus with tremendous synthesis potential of carbohydrate active enzymes and secondary metabolites.</title>
        <authorList>
            <person name="Sorensen T."/>
        </authorList>
    </citation>
    <scope>NUCLEOTIDE SEQUENCE [LARGE SCALE GENOMIC DNA]</scope>
    <source>
        <strain evidence="3 4">CBS 117206</strain>
    </source>
</reference>
<name>A0AAW0Q4Z7_9PEZI</name>
<keyword evidence="4" id="KW-1185">Reference proteome</keyword>
<evidence type="ECO:0000313" key="4">
    <source>
        <dbReference type="Proteomes" id="UP001392437"/>
    </source>
</evidence>
<dbReference type="Proteomes" id="UP001392437">
    <property type="component" value="Unassembled WGS sequence"/>
</dbReference>
<dbReference type="CDD" id="cd14686">
    <property type="entry name" value="bZIP"/>
    <property type="match status" value="1"/>
</dbReference>
<sequence>MTSADETTRFAHSVFAVREDDNDGRSPELVDQPLKLDALYKPSTSVLFRLSVPIANSTSTKTMIYVQITPDRIISLRHTTCETSDTSDQTPRCLDLVREQLGGARFVTRLQFQLHTGSHAQLVVPADFNLDDSPDSPARRVLASASSLATASSFSLYMPHNVLPMKKFRNFAHAVQQFPALTAAQRHAYERMVDLRSLYHGKGGKVFTSEEQDTAPATPAATESDAATVAVDTPSRYRDSPPQYEETPSEGRKPRDRSDATTASAESPARDYAPPAYEDGEQQCGTSTSNKRVLHCGSEDIDLHPAPKRRHPRATQLSEKSSWRLDSSEGRLQFQLERQRQQIEQLQEDIKALRRRNKELEGRHDELEEGYGMLEKRQVESEEAIESILVHTGELDDECEKLGRQMPDIGDEVEDWMRDSMGDRVKEYMADWLKENMSETIQEYITQQVTAQIVDVKMRMRSALGD</sequence>
<feature type="compositionally biased region" description="Basic and acidic residues" evidence="2">
    <location>
        <begin position="249"/>
        <end position="259"/>
    </location>
</feature>
<accession>A0AAW0Q4Z7</accession>
<gene>
    <name evidence="3" type="ORF">PG999_014478</name>
</gene>
<evidence type="ECO:0000256" key="1">
    <source>
        <dbReference type="SAM" id="Coils"/>
    </source>
</evidence>
<proteinExistence type="predicted"/>
<dbReference type="AlphaFoldDB" id="A0AAW0Q4Z7"/>